<gene>
    <name evidence="2" type="ORF">C8R41DRAFT_977247</name>
</gene>
<name>A0ABQ8VXM9_9AGAR</name>
<feature type="region of interest" description="Disordered" evidence="1">
    <location>
        <begin position="518"/>
        <end position="730"/>
    </location>
</feature>
<comment type="caution">
    <text evidence="2">The sequence shown here is derived from an EMBL/GenBank/DDBJ whole genome shotgun (WGS) entry which is preliminary data.</text>
</comment>
<keyword evidence="3" id="KW-1185">Reference proteome</keyword>
<feature type="compositionally biased region" description="Basic and acidic residues" evidence="1">
    <location>
        <begin position="81"/>
        <end position="102"/>
    </location>
</feature>
<feature type="compositionally biased region" description="Basic and acidic residues" evidence="1">
    <location>
        <begin position="615"/>
        <end position="631"/>
    </location>
</feature>
<feature type="compositionally biased region" description="Polar residues" evidence="1">
    <location>
        <begin position="431"/>
        <end position="440"/>
    </location>
</feature>
<evidence type="ECO:0000313" key="2">
    <source>
        <dbReference type="EMBL" id="KAJ4500771.1"/>
    </source>
</evidence>
<feature type="region of interest" description="Disordered" evidence="1">
    <location>
        <begin position="1282"/>
        <end position="1392"/>
    </location>
</feature>
<dbReference type="EMBL" id="JANVFT010000004">
    <property type="protein sequence ID" value="KAJ4500771.1"/>
    <property type="molecule type" value="Genomic_DNA"/>
</dbReference>
<organism evidence="2 3">
    <name type="scientific">Lentinula lateritia</name>
    <dbReference type="NCBI Taxonomy" id="40482"/>
    <lineage>
        <taxon>Eukaryota</taxon>
        <taxon>Fungi</taxon>
        <taxon>Dikarya</taxon>
        <taxon>Basidiomycota</taxon>
        <taxon>Agaricomycotina</taxon>
        <taxon>Agaricomycetes</taxon>
        <taxon>Agaricomycetidae</taxon>
        <taxon>Agaricales</taxon>
        <taxon>Marasmiineae</taxon>
        <taxon>Omphalotaceae</taxon>
        <taxon>Lentinula</taxon>
    </lineage>
</organism>
<dbReference type="Proteomes" id="UP001150217">
    <property type="component" value="Unassembled WGS sequence"/>
</dbReference>
<feature type="compositionally biased region" description="Polar residues" evidence="1">
    <location>
        <begin position="1119"/>
        <end position="1132"/>
    </location>
</feature>
<feature type="compositionally biased region" description="Polar residues" evidence="1">
    <location>
        <begin position="115"/>
        <end position="147"/>
    </location>
</feature>
<feature type="compositionally biased region" description="Basic residues" evidence="1">
    <location>
        <begin position="337"/>
        <end position="347"/>
    </location>
</feature>
<evidence type="ECO:0000313" key="3">
    <source>
        <dbReference type="Proteomes" id="UP001150217"/>
    </source>
</evidence>
<feature type="region of interest" description="Disordered" evidence="1">
    <location>
        <begin position="325"/>
        <end position="397"/>
    </location>
</feature>
<protein>
    <submittedName>
        <fullName evidence="2">Uncharacterized protein</fullName>
    </submittedName>
</protein>
<feature type="compositionally biased region" description="Basic and acidic residues" evidence="1">
    <location>
        <begin position="587"/>
        <end position="604"/>
    </location>
</feature>
<feature type="compositionally biased region" description="Acidic residues" evidence="1">
    <location>
        <begin position="802"/>
        <end position="829"/>
    </location>
</feature>
<feature type="compositionally biased region" description="Low complexity" evidence="1">
    <location>
        <begin position="375"/>
        <end position="384"/>
    </location>
</feature>
<feature type="compositionally biased region" description="Polar residues" evidence="1">
    <location>
        <begin position="238"/>
        <end position="248"/>
    </location>
</feature>
<feature type="region of interest" description="Disordered" evidence="1">
    <location>
        <begin position="1103"/>
        <end position="1137"/>
    </location>
</feature>
<sequence>MAITENALPASPLERSSVSHIDLSKTFNTTGTKKNRNQNSTPSSSSRKPMGNLNRLSGHAKPLGLLSPPSSQINVLSGEPDSERNSDRHSDYEPREKDEDPARLLISPPPEEELQQINISQRSSFHKPSTSHLNDSTKSIPTSSIAPSHSKRKRSMAATHSFVGSSYTTIHNGDFATDAQATPNPKPRKQSRKFNRAHVRTVSNQSDTSIQTTPSPTQGSRIATSTLTEQELLPLPSSLTGHSVQATPSRKRRQSKLMRSPHTFNPNADYIPPFRTDSDEESINVENDQLRWPYTKKAVRIGRRSVTPATIPPYEPPPVVFTPPREVVHSPVTSTTKSKRKVGKSKGLRLDLHIKSEPPDIDYLNAPMPPPSPTDDPLLLSGPPEGSCTPSRSRTMRNASVSADFAQNIRKQPSFALEEESLPPSSPPAQEDSSSPSQATYHWPNTGVVQEDDRSTDSMELDMQPHEYAEMEGIPYFGFGLEGFAVASAGAWSDSDEEGPPHTPVRETGVIDEGIGEFTGHWRMTQVPTKADPPSSTTRTRMDDWGRPKSPYPYRRPSSSSSIPRVGSTSPSPSHPKSRVDPSATAEVEKADRSVPLADEDHTITLHPPLTELSKAQEAEARSYHEHKNIEDAEEQEEQEVRALSISPDDEGEDSADEEEVRRLSLGPEQQFEEKDSDSEQEESEVEDLDFSGASFGMMAGDNIAEPSGVAATAHTPRRVHSAESQAWSSPAPLRDLAFLSDKRRGNARLSALERAKELFGTRSSPVKPLSGLARIFDDDEQDAEAAHSSHQASERPITVDEVFEEEEEELKMDAAEDAAEMSSGDESDPMSQDPGLVQITSSDPKAAARAAAILKQHDYDCFTKIVLRQQQQHTREISHYTIEKLKRDSRRKTLSGAGISKGKPRSTPRRSLGTVVGDMVYIPGSPVTTLGGLLKEAEKEVQEEQFRGVSPRISKSGSPMPENNALVGMGLGERAPYRTPLPAKYGLAIRPRSTLVHEIEVVDVEDDHQNDQQLGYKEWTKEEWRILDACFTDERIDLASRSSSNSNSSPLNDGHEDVLLAEVDFVDVDVVVQRFIVEMGGDDITNARGWSRDSLRARAKAIQKKQRAGHVAPPTTPYTPRTMSREPSSSMEVPDFTPLNRRPFPLRNPILLPPPGGSTAPFSSIPEDIVEEPRRHKVPSTLLAPRYSHLLHEAVAISRELASEEPSLTNSKMETLSHLSFGDPTVKTSSLPKAGLGRLFSYIPGFLKPPASNRKAHDSKPGLPLPPAEIIDKHRGPIVTPARPPAPKSKPPKELVNLHHQPVPDKKEKSKIPRKIPQRMVQLNQVGLPKERQESTVRPRRSSGGSVKDLIKTFESFDDNAHHTASVRNIGNWKKGLPGSEKSCGKPLWKP</sequence>
<feature type="region of interest" description="Disordered" evidence="1">
    <location>
        <begin position="490"/>
        <end position="509"/>
    </location>
</feature>
<feature type="compositionally biased region" description="Polar residues" evidence="1">
    <location>
        <begin position="388"/>
        <end position="397"/>
    </location>
</feature>
<feature type="compositionally biased region" description="Low complexity" evidence="1">
    <location>
        <begin position="548"/>
        <end position="572"/>
    </location>
</feature>
<proteinExistence type="predicted"/>
<feature type="region of interest" description="Disordered" evidence="1">
    <location>
        <begin position="778"/>
        <end position="839"/>
    </location>
</feature>
<feature type="region of interest" description="Disordered" evidence="1">
    <location>
        <begin position="175"/>
        <end position="222"/>
    </location>
</feature>
<feature type="region of interest" description="Disordered" evidence="1">
    <location>
        <begin position="238"/>
        <end position="274"/>
    </location>
</feature>
<feature type="compositionally biased region" description="Acidic residues" evidence="1">
    <location>
        <begin position="648"/>
        <end position="659"/>
    </location>
</feature>
<reference evidence="2" key="1">
    <citation type="submission" date="2022-08" db="EMBL/GenBank/DDBJ databases">
        <title>A Global Phylogenomic Analysis of the Shiitake Genus Lentinula.</title>
        <authorList>
            <consortium name="DOE Joint Genome Institute"/>
            <person name="Sierra-Patev S."/>
            <person name="Min B."/>
            <person name="Naranjo-Ortiz M."/>
            <person name="Looney B."/>
            <person name="Konkel Z."/>
            <person name="Slot J.C."/>
            <person name="Sakamoto Y."/>
            <person name="Steenwyk J.L."/>
            <person name="Rokas A."/>
            <person name="Carro J."/>
            <person name="Camarero S."/>
            <person name="Ferreira P."/>
            <person name="Molpeceres G."/>
            <person name="Ruiz-Duenas F.J."/>
            <person name="Serrano A."/>
            <person name="Henrissat B."/>
            <person name="Drula E."/>
            <person name="Hughes K.W."/>
            <person name="Mata J.L."/>
            <person name="Ishikawa N.K."/>
            <person name="Vargas-Isla R."/>
            <person name="Ushijima S."/>
            <person name="Smith C.A."/>
            <person name="Ahrendt S."/>
            <person name="Andreopoulos W."/>
            <person name="He G."/>
            <person name="Labutti K."/>
            <person name="Lipzen A."/>
            <person name="Ng V."/>
            <person name="Riley R."/>
            <person name="Sandor L."/>
            <person name="Barry K."/>
            <person name="Martinez A.T."/>
            <person name="Xiao Y."/>
            <person name="Gibbons J.G."/>
            <person name="Terashima K."/>
            <person name="Grigoriev I.V."/>
            <person name="Hibbett D.S."/>
        </authorList>
    </citation>
    <scope>NUCLEOTIDE SEQUENCE</scope>
    <source>
        <strain evidence="2">RHP3577 ss4</strain>
    </source>
</reference>
<accession>A0ABQ8VXM9</accession>
<feature type="compositionally biased region" description="Polar residues" evidence="1">
    <location>
        <begin position="14"/>
        <end position="47"/>
    </location>
</feature>
<evidence type="ECO:0000256" key="1">
    <source>
        <dbReference type="SAM" id="MobiDB-lite"/>
    </source>
</evidence>
<feature type="compositionally biased region" description="Basic residues" evidence="1">
    <location>
        <begin position="186"/>
        <end position="199"/>
    </location>
</feature>
<feature type="compositionally biased region" description="Polar residues" evidence="1">
    <location>
        <begin position="201"/>
        <end position="222"/>
    </location>
</feature>
<feature type="compositionally biased region" description="Basic and acidic residues" evidence="1">
    <location>
        <begin position="1292"/>
        <end position="1312"/>
    </location>
</feature>
<feature type="region of interest" description="Disordered" evidence="1">
    <location>
        <begin position="887"/>
        <end position="912"/>
    </location>
</feature>
<feature type="region of interest" description="Disordered" evidence="1">
    <location>
        <begin position="1"/>
        <end position="157"/>
    </location>
</feature>
<feature type="compositionally biased region" description="Acidic residues" evidence="1">
    <location>
        <begin position="675"/>
        <end position="690"/>
    </location>
</feature>
<feature type="compositionally biased region" description="Basic and acidic residues" evidence="1">
    <location>
        <begin position="348"/>
        <end position="358"/>
    </location>
</feature>
<feature type="region of interest" description="Disordered" evidence="1">
    <location>
        <begin position="417"/>
        <end position="458"/>
    </location>
</feature>